<dbReference type="AlphaFoldDB" id="A0A7J7RPM1"/>
<accession>A0A7J7RPM1</accession>
<dbReference type="Proteomes" id="UP000585614">
    <property type="component" value="Unassembled WGS sequence"/>
</dbReference>
<organism evidence="2 3">
    <name type="scientific">Rhinolophus ferrumequinum</name>
    <name type="common">Greater horseshoe bat</name>
    <dbReference type="NCBI Taxonomy" id="59479"/>
    <lineage>
        <taxon>Eukaryota</taxon>
        <taxon>Metazoa</taxon>
        <taxon>Chordata</taxon>
        <taxon>Craniata</taxon>
        <taxon>Vertebrata</taxon>
        <taxon>Euteleostomi</taxon>
        <taxon>Mammalia</taxon>
        <taxon>Eutheria</taxon>
        <taxon>Laurasiatheria</taxon>
        <taxon>Chiroptera</taxon>
        <taxon>Yinpterochiroptera</taxon>
        <taxon>Rhinolophoidea</taxon>
        <taxon>Rhinolophidae</taxon>
        <taxon>Rhinolophinae</taxon>
        <taxon>Rhinolophus</taxon>
    </lineage>
</organism>
<proteinExistence type="predicted"/>
<evidence type="ECO:0000256" key="1">
    <source>
        <dbReference type="SAM" id="MobiDB-lite"/>
    </source>
</evidence>
<feature type="region of interest" description="Disordered" evidence="1">
    <location>
        <begin position="36"/>
        <end position="58"/>
    </location>
</feature>
<sequence>MGPLEATVRSGADSWEGLLETTRSSNEDLAGISHEWQSQGSNQDTQSWSPPSRVSSGCSQRWGLVLRSPGVFVKVGRGSVPSGGPQGPNCGPWTMLSAPLNQLQPWGTLESDFGQRLDQLGRWVVWVDIAHVLVLILCKLKDVETAQ</sequence>
<evidence type="ECO:0000313" key="2">
    <source>
        <dbReference type="EMBL" id="KAF6278106.1"/>
    </source>
</evidence>
<gene>
    <name evidence="2" type="ORF">mRhiFer1_009390</name>
</gene>
<protein>
    <submittedName>
        <fullName evidence="2">Uncharacterized protein</fullName>
    </submittedName>
</protein>
<comment type="caution">
    <text evidence="2">The sequence shown here is derived from an EMBL/GenBank/DDBJ whole genome shotgun (WGS) entry which is preliminary data.</text>
</comment>
<evidence type="ECO:0000313" key="3">
    <source>
        <dbReference type="Proteomes" id="UP000585614"/>
    </source>
</evidence>
<reference evidence="2 3" key="1">
    <citation type="journal article" date="2020" name="Nature">
        <title>Six reference-quality genomes reveal evolution of bat adaptations.</title>
        <authorList>
            <person name="Jebb D."/>
            <person name="Huang Z."/>
            <person name="Pippel M."/>
            <person name="Hughes G.M."/>
            <person name="Lavrichenko K."/>
            <person name="Devanna P."/>
            <person name="Winkler S."/>
            <person name="Jermiin L.S."/>
            <person name="Skirmuntt E.C."/>
            <person name="Katzourakis A."/>
            <person name="Burkitt-Gray L."/>
            <person name="Ray D.A."/>
            <person name="Sullivan K.A.M."/>
            <person name="Roscito J.G."/>
            <person name="Kirilenko B.M."/>
            <person name="Davalos L.M."/>
            <person name="Corthals A.P."/>
            <person name="Power M.L."/>
            <person name="Jones G."/>
            <person name="Ransome R.D."/>
            <person name="Dechmann D.K.N."/>
            <person name="Locatelli A.G."/>
            <person name="Puechmaille S.J."/>
            <person name="Fedrigo O."/>
            <person name="Jarvis E.D."/>
            <person name="Hiller M."/>
            <person name="Vernes S.C."/>
            <person name="Myers E.W."/>
            <person name="Teeling E.C."/>
        </authorList>
    </citation>
    <scope>NUCLEOTIDE SEQUENCE [LARGE SCALE GENOMIC DNA]</scope>
    <source>
        <strain evidence="2">MRhiFer1</strain>
        <tissue evidence="2">Lung</tissue>
    </source>
</reference>
<name>A0A7J7RPM1_RHIFE</name>
<dbReference type="EMBL" id="JACAGC010000025">
    <property type="protein sequence ID" value="KAF6278106.1"/>
    <property type="molecule type" value="Genomic_DNA"/>
</dbReference>